<keyword evidence="20" id="KW-1185">Reference proteome</keyword>
<name>A0A3Q3MLF7_9TELE</name>
<evidence type="ECO:0000256" key="12">
    <source>
        <dbReference type="ARBA" id="ARBA00040816"/>
    </source>
</evidence>
<evidence type="ECO:0000256" key="2">
    <source>
        <dbReference type="ARBA" id="ARBA00004300"/>
    </source>
</evidence>
<feature type="region of interest" description="Disordered" evidence="16">
    <location>
        <begin position="271"/>
        <end position="330"/>
    </location>
</feature>
<dbReference type="GO" id="GO:0060271">
    <property type="term" value="P:cilium assembly"/>
    <property type="evidence" value="ECO:0007669"/>
    <property type="project" value="TreeGrafter"/>
</dbReference>
<dbReference type="Proteomes" id="UP000261640">
    <property type="component" value="Unplaced"/>
</dbReference>
<keyword evidence="4" id="KW-0813">Transport</keyword>
<dbReference type="GO" id="GO:0046983">
    <property type="term" value="F:protein dimerization activity"/>
    <property type="evidence" value="ECO:0007669"/>
    <property type="project" value="InterPro"/>
</dbReference>
<dbReference type="GeneTree" id="ENSGT00940000157897"/>
<feature type="compositionally biased region" description="Polar residues" evidence="16">
    <location>
        <begin position="304"/>
        <end position="314"/>
    </location>
</feature>
<comment type="subcellular location">
    <subcellularLocation>
        <location evidence="1">Cell projection</location>
        <location evidence="1">Cilium</location>
    </subcellularLocation>
    <subcellularLocation>
        <location evidence="2">Cytoplasm</location>
        <location evidence="2">Cytoskeleton</location>
        <location evidence="2">Microtubule organizing center</location>
        <location evidence="2">Centrosome</location>
    </subcellularLocation>
    <subcellularLocation>
        <location evidence="3">Cytoplasm</location>
        <location evidence="3">Cytosol</location>
    </subcellularLocation>
</comment>
<protein>
    <recommendedName>
        <fullName evidence="12">RILP-like protein 1</fullName>
    </recommendedName>
    <alternativeName>
        <fullName evidence="13">RILP-like protein 2</fullName>
    </alternativeName>
    <alternativeName>
        <fullName evidence="14">Rab-interacting lysosomal-like protein 1</fullName>
    </alternativeName>
</protein>
<evidence type="ECO:0000256" key="15">
    <source>
        <dbReference type="SAM" id="Coils"/>
    </source>
</evidence>
<evidence type="ECO:0000256" key="14">
    <source>
        <dbReference type="ARBA" id="ARBA00042424"/>
    </source>
</evidence>
<dbReference type="InterPro" id="IPR021563">
    <property type="entry name" value="RILP_dimer"/>
</dbReference>
<evidence type="ECO:0000256" key="7">
    <source>
        <dbReference type="ARBA" id="ARBA00023054"/>
    </source>
</evidence>
<feature type="compositionally biased region" description="Acidic residues" evidence="16">
    <location>
        <begin position="315"/>
        <end position="325"/>
    </location>
</feature>
<evidence type="ECO:0000256" key="4">
    <source>
        <dbReference type="ARBA" id="ARBA00022448"/>
    </source>
</evidence>
<reference evidence="19" key="1">
    <citation type="submission" date="2025-08" db="UniProtKB">
        <authorList>
            <consortium name="Ensembl"/>
        </authorList>
    </citation>
    <scope>IDENTIFICATION</scope>
</reference>
<dbReference type="GO" id="GO:0015031">
    <property type="term" value="P:protein transport"/>
    <property type="evidence" value="ECO:0007669"/>
    <property type="project" value="UniProtKB-KW"/>
</dbReference>
<feature type="coiled-coil region" evidence="15">
    <location>
        <begin position="150"/>
        <end position="188"/>
    </location>
</feature>
<keyword evidence="9" id="KW-0206">Cytoskeleton</keyword>
<dbReference type="InterPro" id="IPR034744">
    <property type="entry name" value="RH2"/>
</dbReference>
<dbReference type="GO" id="GO:0036064">
    <property type="term" value="C:ciliary basal body"/>
    <property type="evidence" value="ECO:0007669"/>
    <property type="project" value="TreeGrafter"/>
</dbReference>
<dbReference type="GO" id="GO:0005813">
    <property type="term" value="C:centrosome"/>
    <property type="evidence" value="ECO:0007669"/>
    <property type="project" value="UniProtKB-SubCell"/>
</dbReference>
<evidence type="ECO:0000256" key="1">
    <source>
        <dbReference type="ARBA" id="ARBA00004138"/>
    </source>
</evidence>
<evidence type="ECO:0000256" key="13">
    <source>
        <dbReference type="ARBA" id="ARBA00040819"/>
    </source>
</evidence>
<evidence type="ECO:0000313" key="19">
    <source>
        <dbReference type="Ensembl" id="ENSMAMP00000025917.2"/>
    </source>
</evidence>
<dbReference type="SUPFAM" id="SSF161256">
    <property type="entry name" value="RILP dimerisation region"/>
    <property type="match status" value="1"/>
</dbReference>
<evidence type="ECO:0000259" key="17">
    <source>
        <dbReference type="PROSITE" id="PS51776"/>
    </source>
</evidence>
<evidence type="ECO:0000256" key="6">
    <source>
        <dbReference type="ARBA" id="ARBA00022927"/>
    </source>
</evidence>
<dbReference type="STRING" id="205130.ENSMAMP00000025917"/>
<evidence type="ECO:0000256" key="3">
    <source>
        <dbReference type="ARBA" id="ARBA00004514"/>
    </source>
</evidence>
<dbReference type="GO" id="GO:0031267">
    <property type="term" value="F:small GTPase binding"/>
    <property type="evidence" value="ECO:0007669"/>
    <property type="project" value="TreeGrafter"/>
</dbReference>
<dbReference type="PROSITE" id="PS51777">
    <property type="entry name" value="RH2"/>
    <property type="match status" value="1"/>
</dbReference>
<proteinExistence type="inferred from homology"/>
<evidence type="ECO:0000313" key="20">
    <source>
        <dbReference type="Proteomes" id="UP000261640"/>
    </source>
</evidence>
<evidence type="ECO:0000256" key="11">
    <source>
        <dbReference type="ARBA" id="ARBA00038318"/>
    </source>
</evidence>
<dbReference type="AlphaFoldDB" id="A0A3Q3MLF7"/>
<keyword evidence="10" id="KW-0966">Cell projection</keyword>
<feature type="domain" description="RH2" evidence="18">
    <location>
        <begin position="329"/>
        <end position="396"/>
    </location>
</feature>
<feature type="domain" description="RH1" evidence="17">
    <location>
        <begin position="4"/>
        <end position="91"/>
    </location>
</feature>
<accession>A0A3Q3MLF7</accession>
<reference evidence="19" key="2">
    <citation type="submission" date="2025-09" db="UniProtKB">
        <authorList>
            <consortium name="Ensembl"/>
        </authorList>
    </citation>
    <scope>IDENTIFICATION</scope>
</reference>
<keyword evidence="8" id="KW-0969">Cilium</keyword>
<dbReference type="InParanoid" id="A0A3Q3MLF7"/>
<dbReference type="PANTHER" id="PTHR21502:SF6">
    <property type="entry name" value="RILP-LIKE PROTEIN 1"/>
    <property type="match status" value="1"/>
</dbReference>
<evidence type="ECO:0000256" key="16">
    <source>
        <dbReference type="SAM" id="MobiDB-lite"/>
    </source>
</evidence>
<dbReference type="Ensembl" id="ENSMAMT00000026581.2">
    <property type="protein sequence ID" value="ENSMAMP00000025917.2"/>
    <property type="gene ID" value="ENSMAMG00000017398.2"/>
</dbReference>
<keyword evidence="7 15" id="KW-0175">Coiled coil</keyword>
<evidence type="ECO:0000256" key="9">
    <source>
        <dbReference type="ARBA" id="ARBA00023212"/>
    </source>
</evidence>
<feature type="region of interest" description="Disordered" evidence="16">
    <location>
        <begin position="374"/>
        <end position="396"/>
    </location>
</feature>
<dbReference type="PROSITE" id="PS51776">
    <property type="entry name" value="RH1"/>
    <property type="match status" value="1"/>
</dbReference>
<dbReference type="CDD" id="cd14445">
    <property type="entry name" value="RILP-like"/>
    <property type="match status" value="1"/>
</dbReference>
<dbReference type="Gene3D" id="6.10.230.10">
    <property type="match status" value="1"/>
</dbReference>
<keyword evidence="6" id="KW-0653">Protein transport</keyword>
<feature type="coiled-coil region" evidence="15">
    <location>
        <begin position="64"/>
        <end position="91"/>
    </location>
</feature>
<keyword evidence="5" id="KW-0963">Cytoplasm</keyword>
<dbReference type="Gene3D" id="1.20.58.1770">
    <property type="match status" value="1"/>
</dbReference>
<dbReference type="InterPro" id="IPR034743">
    <property type="entry name" value="RH1"/>
</dbReference>
<dbReference type="Pfam" id="PF09744">
    <property type="entry name" value="RH1"/>
    <property type="match status" value="1"/>
</dbReference>
<evidence type="ECO:0000259" key="18">
    <source>
        <dbReference type="PROSITE" id="PS51777"/>
    </source>
</evidence>
<evidence type="ECO:0000256" key="5">
    <source>
        <dbReference type="ARBA" id="ARBA00022490"/>
    </source>
</evidence>
<dbReference type="FunFam" id="1.20.58.1770:FF:000003">
    <property type="entry name" value="RILP-like protein 2 isoform X1"/>
    <property type="match status" value="1"/>
</dbReference>
<dbReference type="Pfam" id="PF11461">
    <property type="entry name" value="RILP"/>
    <property type="match status" value="1"/>
</dbReference>
<dbReference type="GO" id="GO:0005829">
    <property type="term" value="C:cytosol"/>
    <property type="evidence" value="ECO:0007669"/>
    <property type="project" value="UniProtKB-SubCell"/>
</dbReference>
<comment type="similarity">
    <text evidence="11">Belongs to the RILPL family.</text>
</comment>
<evidence type="ECO:0000256" key="8">
    <source>
        <dbReference type="ARBA" id="ARBA00023069"/>
    </source>
</evidence>
<organism evidence="19 20">
    <name type="scientific">Mastacembelus armatus</name>
    <name type="common">zig-zag eel</name>
    <dbReference type="NCBI Taxonomy" id="205130"/>
    <lineage>
        <taxon>Eukaryota</taxon>
        <taxon>Metazoa</taxon>
        <taxon>Chordata</taxon>
        <taxon>Craniata</taxon>
        <taxon>Vertebrata</taxon>
        <taxon>Euteleostomi</taxon>
        <taxon>Actinopterygii</taxon>
        <taxon>Neopterygii</taxon>
        <taxon>Teleostei</taxon>
        <taxon>Neoteleostei</taxon>
        <taxon>Acanthomorphata</taxon>
        <taxon>Anabantaria</taxon>
        <taxon>Synbranchiformes</taxon>
        <taxon>Mastacembelidae</taxon>
        <taxon>Mastacembelus</taxon>
    </lineage>
</organism>
<feature type="coiled-coil region" evidence="15">
    <location>
        <begin position="337"/>
        <end position="364"/>
    </location>
</feature>
<dbReference type="PANTHER" id="PTHR21502">
    <property type="entry name" value="ZINC FINGER PROTEIN DZIP1"/>
    <property type="match status" value="1"/>
</dbReference>
<feature type="coiled-coil region" evidence="15">
    <location>
        <begin position="220"/>
        <end position="261"/>
    </location>
</feature>
<dbReference type="GO" id="GO:0051959">
    <property type="term" value="F:dynein light intermediate chain binding"/>
    <property type="evidence" value="ECO:0007669"/>
    <property type="project" value="TreeGrafter"/>
</dbReference>
<evidence type="ECO:0000256" key="10">
    <source>
        <dbReference type="ARBA" id="ARBA00023273"/>
    </source>
</evidence>
<sequence length="396" mass="45617">METGVVSALDRPAAELTVMDVYDIAAVLGQEFERIIDRFGCESLVGVVPKVVRVLELLEALVSRGATGQEAEELRRELDRLRQERSDRYEQERKHQEELELVEDVWKGEVQDLVSQITQLQTENKRLSVSLSLKESSIPEEDLQKQEGMSEKERQVMKKLKDLVEKQRDELRAKEHELTLRNEDVEALQMQQHRLMRINKDLRHRIGLMEAQGKALIQQRAELEAAAQARQQELGALQMEVRRLRKELREWELEREITEIEESQIQLSAAAPVNSIKPNSSPSCLLRSSDRENNEEEDDENKDTTALSLVSTETYPEEETDSLEQDSDKPRFTLQELRDVLQEKNELKAQVFMLQEELAYYKSEELGDDVSSTLCAPCPPPCTNLPDQPESGIRRL</sequence>
<dbReference type="InterPro" id="IPR051241">
    <property type="entry name" value="DZIP_RILPL"/>
</dbReference>